<dbReference type="Pfam" id="PF12806">
    <property type="entry name" value="Acyl-CoA_dh_C"/>
    <property type="match status" value="1"/>
</dbReference>
<evidence type="ECO:0000256" key="23">
    <source>
        <dbReference type="ARBA" id="ARBA00069359"/>
    </source>
</evidence>
<comment type="caution">
    <text evidence="31">The sequence shown here is derived from an EMBL/GenBank/DDBJ whole genome shotgun (WGS) entry which is preliminary data.</text>
</comment>
<dbReference type="AlphaFoldDB" id="A0A853CGC7"/>
<evidence type="ECO:0000313" key="31">
    <source>
        <dbReference type="EMBL" id="NYJ05133.1"/>
    </source>
</evidence>
<comment type="catalytic activity">
    <reaction evidence="20">
        <text>octadecanoyl-CoA + oxidized [electron-transfer flavoprotein] + H(+) = (2E)-octadecenoyl-CoA + reduced [electron-transfer flavoprotein]</text>
        <dbReference type="Rhea" id="RHEA:47240"/>
        <dbReference type="Rhea" id="RHEA-COMP:10685"/>
        <dbReference type="Rhea" id="RHEA-COMP:10686"/>
        <dbReference type="ChEBI" id="CHEBI:15378"/>
        <dbReference type="ChEBI" id="CHEBI:57394"/>
        <dbReference type="ChEBI" id="CHEBI:57692"/>
        <dbReference type="ChEBI" id="CHEBI:58307"/>
        <dbReference type="ChEBI" id="CHEBI:71412"/>
    </reaction>
</comment>
<dbReference type="InterPro" id="IPR046373">
    <property type="entry name" value="Acyl-CoA_Oxase/DH_mid-dom_sf"/>
</dbReference>
<comment type="catalytic activity">
    <reaction evidence="14">
        <text>hexanoyl-CoA + oxidized [electron-transfer flavoprotein] + H(+) = (2E)-hexenoyl-CoA + reduced [electron-transfer flavoprotein]</text>
        <dbReference type="Rhea" id="RHEA:43464"/>
        <dbReference type="Rhea" id="RHEA-COMP:10685"/>
        <dbReference type="Rhea" id="RHEA-COMP:10686"/>
        <dbReference type="ChEBI" id="CHEBI:15378"/>
        <dbReference type="ChEBI" id="CHEBI:57692"/>
        <dbReference type="ChEBI" id="CHEBI:58307"/>
        <dbReference type="ChEBI" id="CHEBI:62077"/>
        <dbReference type="ChEBI" id="CHEBI:62620"/>
    </reaction>
</comment>
<comment type="function">
    <text evidence="22">Acyl-CoA dehydrogenase that exhibits broad specificity for linear acyl-CoA substrates, with a preference for long-chain substrates.</text>
</comment>
<evidence type="ECO:0000256" key="15">
    <source>
        <dbReference type="ARBA" id="ARBA00049247"/>
    </source>
</evidence>
<evidence type="ECO:0000256" key="14">
    <source>
        <dbReference type="ARBA" id="ARBA00048375"/>
    </source>
</evidence>
<evidence type="ECO:0000256" key="2">
    <source>
        <dbReference type="ARBA" id="ARBA00004872"/>
    </source>
</evidence>
<dbReference type="Proteomes" id="UP000541969">
    <property type="component" value="Unassembled WGS sequence"/>
</dbReference>
<dbReference type="GO" id="GO:0005886">
    <property type="term" value="C:plasma membrane"/>
    <property type="evidence" value="ECO:0007669"/>
    <property type="project" value="TreeGrafter"/>
</dbReference>
<dbReference type="InterPro" id="IPR025878">
    <property type="entry name" value="Acyl-CoA_dh-like_C_dom"/>
</dbReference>
<dbReference type="SUPFAM" id="SSF56645">
    <property type="entry name" value="Acyl-CoA dehydrogenase NM domain-like"/>
    <property type="match status" value="1"/>
</dbReference>
<comment type="catalytic activity">
    <reaction evidence="18">
        <text>butanoyl-CoA + oxidized [electron-transfer flavoprotein] + H(+) = (2E)-butenoyl-CoA + reduced [electron-transfer flavoprotein]</text>
        <dbReference type="Rhea" id="RHEA:24004"/>
        <dbReference type="Rhea" id="RHEA-COMP:10685"/>
        <dbReference type="Rhea" id="RHEA-COMP:10686"/>
        <dbReference type="ChEBI" id="CHEBI:15378"/>
        <dbReference type="ChEBI" id="CHEBI:57332"/>
        <dbReference type="ChEBI" id="CHEBI:57371"/>
        <dbReference type="ChEBI" id="CHEBI:57692"/>
        <dbReference type="ChEBI" id="CHEBI:58307"/>
    </reaction>
</comment>
<dbReference type="Gene3D" id="1.20.140.10">
    <property type="entry name" value="Butyryl-CoA Dehydrogenase, subunit A, domain 3"/>
    <property type="match status" value="1"/>
</dbReference>
<accession>A0A853CGC7</accession>
<comment type="catalytic activity">
    <reaction evidence="16">
        <text>a short-chain 2,3-saturated fatty acyl-CoA + oxidized [electron-transfer flavoprotein] + H(+) = a short-chain (2E)-enoyl-CoA + reduced [electron-transfer flavoprotein]</text>
        <dbReference type="Rhea" id="RHEA:47196"/>
        <dbReference type="Rhea" id="RHEA-COMP:10685"/>
        <dbReference type="Rhea" id="RHEA-COMP:10686"/>
        <dbReference type="ChEBI" id="CHEBI:15378"/>
        <dbReference type="ChEBI" id="CHEBI:57692"/>
        <dbReference type="ChEBI" id="CHEBI:58307"/>
        <dbReference type="ChEBI" id="CHEBI:87487"/>
        <dbReference type="ChEBI" id="CHEBI:87488"/>
        <dbReference type="EC" id="1.3.8.1"/>
    </reaction>
</comment>
<feature type="domain" description="Acyl-CoA oxidase/dehydrogenase middle" evidence="29">
    <location>
        <begin position="162"/>
        <end position="271"/>
    </location>
</feature>
<keyword evidence="8 27" id="KW-0285">Flavoprotein</keyword>
<keyword evidence="12" id="KW-0443">Lipid metabolism</keyword>
<evidence type="ECO:0000256" key="13">
    <source>
        <dbReference type="ARBA" id="ARBA00047882"/>
    </source>
</evidence>
<dbReference type="Pfam" id="PF02770">
    <property type="entry name" value="Acyl-CoA_dh_M"/>
    <property type="match status" value="1"/>
</dbReference>
<evidence type="ECO:0000256" key="5">
    <source>
        <dbReference type="ARBA" id="ARBA00012033"/>
    </source>
</evidence>
<comment type="similarity">
    <text evidence="3 27">Belongs to the acyl-CoA dehydrogenase family.</text>
</comment>
<protein>
    <recommendedName>
        <fullName evidence="23">Broad-specificity linear acyl-CoA dehydrogenase FadE5</fullName>
        <ecNumber evidence="7">1.3.8.1</ecNumber>
        <ecNumber evidence="5">1.3.8.7</ecNumber>
        <ecNumber evidence="6">1.3.8.8</ecNumber>
    </recommendedName>
    <alternativeName>
        <fullName evidence="25">Long-chain-acyl-CoA dehydrogenase</fullName>
    </alternativeName>
    <alternativeName>
        <fullName evidence="26">Medium-chain-acyl-CoA dehydrogenase</fullName>
    </alternativeName>
    <alternativeName>
        <fullName evidence="24">Short-chain-acyl-CoA dehydrogenase</fullName>
    </alternativeName>
</protein>
<feature type="domain" description="Acetyl-CoA dehydrogenase-like C-terminal" evidence="30">
    <location>
        <begin position="477"/>
        <end position="610"/>
    </location>
</feature>
<evidence type="ECO:0000256" key="21">
    <source>
        <dbReference type="ARBA" id="ARBA00052387"/>
    </source>
</evidence>
<dbReference type="EC" id="1.3.8.7" evidence="5"/>
<evidence type="ECO:0000259" key="28">
    <source>
        <dbReference type="Pfam" id="PF00441"/>
    </source>
</evidence>
<comment type="catalytic activity">
    <reaction evidence="13">
        <text>a medium-chain 2,3-saturated fatty acyl-CoA + oxidized [electron-transfer flavoprotein] + H(+) = a medium-chain (2E)-enoyl-CoA + reduced [electron-transfer flavoprotein]</text>
        <dbReference type="Rhea" id="RHEA:14477"/>
        <dbReference type="Rhea" id="RHEA-COMP:10685"/>
        <dbReference type="Rhea" id="RHEA-COMP:10686"/>
        <dbReference type="ChEBI" id="CHEBI:15378"/>
        <dbReference type="ChEBI" id="CHEBI:57692"/>
        <dbReference type="ChEBI" id="CHEBI:58307"/>
        <dbReference type="ChEBI" id="CHEBI:83723"/>
        <dbReference type="ChEBI" id="CHEBI:83726"/>
        <dbReference type="EC" id="1.3.8.7"/>
    </reaction>
</comment>
<evidence type="ECO:0000313" key="32">
    <source>
        <dbReference type="Proteomes" id="UP000541969"/>
    </source>
</evidence>
<evidence type="ECO:0000256" key="9">
    <source>
        <dbReference type="ARBA" id="ARBA00022827"/>
    </source>
</evidence>
<comment type="cofactor">
    <cofactor evidence="1 27">
        <name>FAD</name>
        <dbReference type="ChEBI" id="CHEBI:57692"/>
    </cofactor>
</comment>
<dbReference type="GO" id="GO:0004466">
    <property type="term" value="F:long-chain fatty acyl-CoA dehydrogenase activity"/>
    <property type="evidence" value="ECO:0007669"/>
    <property type="project" value="UniProtKB-EC"/>
</dbReference>
<evidence type="ECO:0000256" key="1">
    <source>
        <dbReference type="ARBA" id="ARBA00001974"/>
    </source>
</evidence>
<comment type="catalytic activity">
    <reaction evidence="17">
        <text>dodecanoyl-CoA + oxidized [electron-transfer flavoprotein] + H(+) = (2E)-dodecenoyl-CoA + reduced [electron-transfer flavoprotein]</text>
        <dbReference type="Rhea" id="RHEA:47296"/>
        <dbReference type="Rhea" id="RHEA-COMP:10685"/>
        <dbReference type="Rhea" id="RHEA-COMP:10686"/>
        <dbReference type="ChEBI" id="CHEBI:15378"/>
        <dbReference type="ChEBI" id="CHEBI:57330"/>
        <dbReference type="ChEBI" id="CHEBI:57375"/>
        <dbReference type="ChEBI" id="CHEBI:57692"/>
        <dbReference type="ChEBI" id="CHEBI:58307"/>
    </reaction>
</comment>
<comment type="subunit">
    <text evidence="4">Homodimer.</text>
</comment>
<dbReference type="EC" id="1.3.8.1" evidence="7"/>
<evidence type="ECO:0000259" key="30">
    <source>
        <dbReference type="Pfam" id="PF12806"/>
    </source>
</evidence>
<dbReference type="EMBL" id="JACBZT010000001">
    <property type="protein sequence ID" value="NYJ05133.1"/>
    <property type="molecule type" value="Genomic_DNA"/>
</dbReference>
<evidence type="ECO:0000256" key="25">
    <source>
        <dbReference type="ARBA" id="ARBA00077090"/>
    </source>
</evidence>
<reference evidence="31 32" key="1">
    <citation type="submission" date="2020-07" db="EMBL/GenBank/DDBJ databases">
        <title>Sequencing the genomes of 1000 actinobacteria strains.</title>
        <authorList>
            <person name="Klenk H.-P."/>
        </authorList>
    </citation>
    <scope>NUCLEOTIDE SEQUENCE [LARGE SCALE GENOMIC DNA]</scope>
    <source>
        <strain evidence="31 32">DSM 104001</strain>
    </source>
</reference>
<evidence type="ECO:0000256" key="6">
    <source>
        <dbReference type="ARBA" id="ARBA00012040"/>
    </source>
</evidence>
<comment type="pathway">
    <text evidence="2">Lipid metabolism; fatty acid metabolism.</text>
</comment>
<dbReference type="PANTHER" id="PTHR42803:SF1">
    <property type="entry name" value="BROAD-SPECIFICITY LINEAR ACYL-COA DEHYDROGENASE FADE5"/>
    <property type="match status" value="1"/>
</dbReference>
<dbReference type="InterPro" id="IPR009075">
    <property type="entry name" value="AcylCo_DH/oxidase_C"/>
</dbReference>
<keyword evidence="10" id="KW-0276">Fatty acid metabolism</keyword>
<evidence type="ECO:0000256" key="27">
    <source>
        <dbReference type="RuleBase" id="RU362125"/>
    </source>
</evidence>
<evidence type="ECO:0000256" key="24">
    <source>
        <dbReference type="ARBA" id="ARBA00075470"/>
    </source>
</evidence>
<dbReference type="GO" id="GO:0070991">
    <property type="term" value="F:medium-chain fatty acyl-CoA dehydrogenase activity"/>
    <property type="evidence" value="ECO:0007669"/>
    <property type="project" value="UniProtKB-EC"/>
</dbReference>
<evidence type="ECO:0000256" key="12">
    <source>
        <dbReference type="ARBA" id="ARBA00023098"/>
    </source>
</evidence>
<dbReference type="Pfam" id="PF00441">
    <property type="entry name" value="Acyl-CoA_dh_1"/>
    <property type="match status" value="1"/>
</dbReference>
<comment type="catalytic activity">
    <reaction evidence="19">
        <text>decanoyl-CoA + oxidized [electron-transfer flavoprotein] + H(+) = (2E)-decenoyl-CoA + reduced [electron-transfer flavoprotein]</text>
        <dbReference type="Rhea" id="RHEA:48176"/>
        <dbReference type="Rhea" id="RHEA-COMP:10685"/>
        <dbReference type="Rhea" id="RHEA-COMP:10686"/>
        <dbReference type="ChEBI" id="CHEBI:15378"/>
        <dbReference type="ChEBI" id="CHEBI:57692"/>
        <dbReference type="ChEBI" id="CHEBI:58307"/>
        <dbReference type="ChEBI" id="CHEBI:61406"/>
        <dbReference type="ChEBI" id="CHEBI:61430"/>
    </reaction>
</comment>
<evidence type="ECO:0000256" key="8">
    <source>
        <dbReference type="ARBA" id="ARBA00022630"/>
    </source>
</evidence>
<dbReference type="InterPro" id="IPR006091">
    <property type="entry name" value="Acyl-CoA_Oxase/DH_mid-dom"/>
</dbReference>
<evidence type="ECO:0000256" key="26">
    <source>
        <dbReference type="ARBA" id="ARBA00077336"/>
    </source>
</evidence>
<dbReference type="FunFam" id="2.40.110.20:FF:000001">
    <property type="entry name" value="Acyl-CoA dehydrogenase AidB"/>
    <property type="match status" value="1"/>
</dbReference>
<dbReference type="GO" id="GO:0050660">
    <property type="term" value="F:flavin adenine dinucleotide binding"/>
    <property type="evidence" value="ECO:0007669"/>
    <property type="project" value="InterPro"/>
</dbReference>
<evidence type="ECO:0000256" key="3">
    <source>
        <dbReference type="ARBA" id="ARBA00009347"/>
    </source>
</evidence>
<comment type="catalytic activity">
    <reaction evidence="21">
        <text>oxidized [electron-transfer flavoprotein] + hexadecanoyl-CoA + H(+) = (2E)-hexadecenoyl-CoA + reduced [electron-transfer flavoprotein]</text>
        <dbReference type="Rhea" id="RHEA:43448"/>
        <dbReference type="Rhea" id="RHEA-COMP:10685"/>
        <dbReference type="Rhea" id="RHEA-COMP:10686"/>
        <dbReference type="ChEBI" id="CHEBI:15378"/>
        <dbReference type="ChEBI" id="CHEBI:57379"/>
        <dbReference type="ChEBI" id="CHEBI:57692"/>
        <dbReference type="ChEBI" id="CHEBI:58307"/>
        <dbReference type="ChEBI" id="CHEBI:61526"/>
    </reaction>
</comment>
<evidence type="ECO:0000256" key="4">
    <source>
        <dbReference type="ARBA" id="ARBA00011738"/>
    </source>
</evidence>
<evidence type="ECO:0000256" key="16">
    <source>
        <dbReference type="ARBA" id="ARBA00050315"/>
    </source>
</evidence>
<evidence type="ECO:0000259" key="29">
    <source>
        <dbReference type="Pfam" id="PF02770"/>
    </source>
</evidence>
<dbReference type="GO" id="GO:0016937">
    <property type="term" value="F:short-chain fatty acyl-CoA dehydrogenase activity"/>
    <property type="evidence" value="ECO:0007669"/>
    <property type="project" value="UniProtKB-EC"/>
</dbReference>
<feature type="domain" description="Acyl-CoA dehydrogenase/oxidase C-terminal" evidence="28">
    <location>
        <begin position="287"/>
        <end position="457"/>
    </location>
</feature>
<sequence>MGHYTANLRDLEFNLFEFLDTKDRFGTGPFEQMDAETARGVLAEIRKLAEGPIAESFADADRNPPVFDPATHSVTLPESFKKSVRALEDGEWYRLDLPEELGGFGAPQTFSWATFEMILGANPAVFMYGAWAAFAGVLHELGTPDQKRLAELMVEHKWGATMVLTEPDAGSDVGAGRTKAVQQDDGSWHITGVKRFITSAEHDLSDNIVHLVLARPEGAKAGTKGLSLFVVPKVHVDLETGELGERNGVYVTNVEKKVGLKVSTTCELTFGDGPVPAKGWLVGDVHDGIAQMFKVIEHARMFVGAKAIATLSAGYQQALAFAKERVQGADLTATSKDAPRVTITHHPDVRRSLMLQKSYAEGMRALYLYAATFRDQVIQAEAEGSADSEEAVLAAKVNDLLLPIVKGFGSERATQLLTAESLQTLGGSGYLQDYPIEQYIRDSKIDTLYEGTTAIQGQDFFFRKIVKDGGVALTWLASQIQATIDAEVGNGRLKEERALLQTALSDVQGMLTAMFGQLTAAQEDMSSLYKVAQNTSRLLLAAGDLITAWLLIRQSEVALSALGGEVSERDRFFYEGKLAATRFFCTQVLPKLSAERVIVENTDNALMELDESAF</sequence>
<dbReference type="FunFam" id="1.20.140.10:FF:000016">
    <property type="entry name" value="Acyl-CoA dehydrogenase FadE5"/>
    <property type="match status" value="1"/>
</dbReference>
<proteinExistence type="inferred from homology"/>
<dbReference type="RefSeq" id="WP_179715756.1">
    <property type="nucleotide sequence ID" value="NZ_JACBZT010000001.1"/>
</dbReference>
<dbReference type="EC" id="1.3.8.8" evidence="6"/>
<evidence type="ECO:0000256" key="10">
    <source>
        <dbReference type="ARBA" id="ARBA00022832"/>
    </source>
</evidence>
<evidence type="ECO:0000256" key="20">
    <source>
        <dbReference type="ARBA" id="ARBA00050877"/>
    </source>
</evidence>
<dbReference type="InterPro" id="IPR009100">
    <property type="entry name" value="AcylCoA_DH/oxidase_NM_dom_sf"/>
</dbReference>
<evidence type="ECO:0000256" key="11">
    <source>
        <dbReference type="ARBA" id="ARBA00023002"/>
    </source>
</evidence>
<evidence type="ECO:0000256" key="17">
    <source>
        <dbReference type="ARBA" id="ARBA00050336"/>
    </source>
</evidence>
<dbReference type="InterPro" id="IPR036250">
    <property type="entry name" value="AcylCo_DH-like_C"/>
</dbReference>
<name>A0A853CGC7_9ACTN</name>
<dbReference type="InterPro" id="IPR037069">
    <property type="entry name" value="AcylCoA_DH/ox_N_sf"/>
</dbReference>
<keyword evidence="32" id="KW-1185">Reference proteome</keyword>
<dbReference type="SUPFAM" id="SSF47203">
    <property type="entry name" value="Acyl-CoA dehydrogenase C-terminal domain-like"/>
    <property type="match status" value="1"/>
</dbReference>
<gene>
    <name evidence="31" type="ORF">GGQ55_001411</name>
</gene>
<comment type="catalytic activity">
    <reaction evidence="15">
        <text>a long-chain 2,3-saturated fatty acyl-CoA + oxidized [electron-transfer flavoprotein] + H(+) = a long-chain (2E)-enoyl-CoA + reduced [electron-transfer flavoprotein]</text>
        <dbReference type="Rhea" id="RHEA:17721"/>
        <dbReference type="Rhea" id="RHEA-COMP:10685"/>
        <dbReference type="Rhea" id="RHEA-COMP:10686"/>
        <dbReference type="ChEBI" id="CHEBI:15378"/>
        <dbReference type="ChEBI" id="CHEBI:57692"/>
        <dbReference type="ChEBI" id="CHEBI:58307"/>
        <dbReference type="ChEBI" id="CHEBI:83721"/>
        <dbReference type="ChEBI" id="CHEBI:83727"/>
        <dbReference type="EC" id="1.3.8.8"/>
    </reaction>
</comment>
<dbReference type="Gene3D" id="1.10.540.10">
    <property type="entry name" value="Acyl-CoA dehydrogenase/oxidase, N-terminal domain"/>
    <property type="match status" value="1"/>
</dbReference>
<evidence type="ECO:0000256" key="22">
    <source>
        <dbReference type="ARBA" id="ARBA00054301"/>
    </source>
</evidence>
<dbReference type="PANTHER" id="PTHR42803">
    <property type="entry name" value="ACYL-COA DEHYDROGENASE"/>
    <property type="match status" value="1"/>
</dbReference>
<evidence type="ECO:0000256" key="19">
    <source>
        <dbReference type="ARBA" id="ARBA00050703"/>
    </source>
</evidence>
<keyword evidence="9 27" id="KW-0274">FAD</keyword>
<evidence type="ECO:0000256" key="7">
    <source>
        <dbReference type="ARBA" id="ARBA00012046"/>
    </source>
</evidence>
<dbReference type="GO" id="GO:0006631">
    <property type="term" value="P:fatty acid metabolic process"/>
    <property type="evidence" value="ECO:0007669"/>
    <property type="project" value="UniProtKB-KW"/>
</dbReference>
<evidence type="ECO:0000256" key="18">
    <source>
        <dbReference type="ARBA" id="ARBA00050695"/>
    </source>
</evidence>
<dbReference type="Gene3D" id="2.40.110.10">
    <property type="entry name" value="Butyryl-CoA Dehydrogenase, subunit A, domain 2"/>
    <property type="match status" value="1"/>
</dbReference>
<organism evidence="31 32">
    <name type="scientific">Petropleomorpha daqingensis</name>
    <dbReference type="NCBI Taxonomy" id="2026353"/>
    <lineage>
        <taxon>Bacteria</taxon>
        <taxon>Bacillati</taxon>
        <taxon>Actinomycetota</taxon>
        <taxon>Actinomycetes</taxon>
        <taxon>Geodermatophilales</taxon>
        <taxon>Geodermatophilaceae</taxon>
        <taxon>Petropleomorpha</taxon>
    </lineage>
</organism>
<dbReference type="InterPro" id="IPR052166">
    <property type="entry name" value="Diverse_Acyl-CoA_DH"/>
</dbReference>
<keyword evidence="11 27" id="KW-0560">Oxidoreductase</keyword>